<dbReference type="Pfam" id="PF01638">
    <property type="entry name" value="HxlR"/>
    <property type="match status" value="1"/>
</dbReference>
<evidence type="ECO:0000313" key="6">
    <source>
        <dbReference type="Proteomes" id="UP000887320"/>
    </source>
</evidence>
<comment type="caution">
    <text evidence="5">The sequence shown here is derived from an EMBL/GenBank/DDBJ whole genome shotgun (WGS) entry which is preliminary data.</text>
</comment>
<evidence type="ECO:0000256" key="3">
    <source>
        <dbReference type="ARBA" id="ARBA00023163"/>
    </source>
</evidence>
<dbReference type="InterPro" id="IPR036390">
    <property type="entry name" value="WH_DNA-bd_sf"/>
</dbReference>
<dbReference type="PANTHER" id="PTHR33204:SF29">
    <property type="entry name" value="TRANSCRIPTIONAL REGULATOR"/>
    <property type="match status" value="1"/>
</dbReference>
<dbReference type="PANTHER" id="PTHR33204">
    <property type="entry name" value="TRANSCRIPTIONAL REGULATOR, MARR FAMILY"/>
    <property type="match status" value="1"/>
</dbReference>
<proteinExistence type="predicted"/>
<keyword evidence="1" id="KW-0805">Transcription regulation</keyword>
<reference evidence="5" key="1">
    <citation type="submission" date="2021-07" db="EMBL/GenBank/DDBJ databases">
        <authorList>
            <person name="Fernandez M."/>
            <person name="Pereira P."/>
            <person name="Torres Tejerizo G.A."/>
            <person name="Gonzalez P."/>
            <person name="Agostini E."/>
        </authorList>
    </citation>
    <scope>NUCLEOTIDE SEQUENCE</scope>
    <source>
        <strain evidence="5">SFC 500-1A</strain>
    </source>
</reference>
<evidence type="ECO:0000313" key="5">
    <source>
        <dbReference type="EMBL" id="MCF0266493.1"/>
    </source>
</evidence>
<name>A0A8X8GJV8_ACIGI</name>
<protein>
    <submittedName>
        <fullName evidence="5">Helix-turn-helix transcriptional regulator</fullName>
    </submittedName>
</protein>
<dbReference type="PROSITE" id="PS51118">
    <property type="entry name" value="HTH_HXLR"/>
    <property type="match status" value="1"/>
</dbReference>
<accession>A0A8X8GJV8</accession>
<evidence type="ECO:0000259" key="4">
    <source>
        <dbReference type="PROSITE" id="PS51118"/>
    </source>
</evidence>
<dbReference type="AlphaFoldDB" id="A0A8X8GJV8"/>
<evidence type="ECO:0000256" key="2">
    <source>
        <dbReference type="ARBA" id="ARBA00023125"/>
    </source>
</evidence>
<keyword evidence="2" id="KW-0238">DNA-binding</keyword>
<dbReference type="Gene3D" id="1.10.10.10">
    <property type="entry name" value="Winged helix-like DNA-binding domain superfamily/Winged helix DNA-binding domain"/>
    <property type="match status" value="1"/>
</dbReference>
<sequence>MNTEQNTCEVTFHDKTYHCPISMVMDLIGGKWKTVILYYLKEESKRFNQLKRDMPDITEMTLSLQLKQLEKNGFISRTVFGDKPPVKVVYELTAFGQTFIPVLDALSAWAHGFSEQN</sequence>
<feature type="domain" description="HTH hxlR-type" evidence="4">
    <location>
        <begin position="19"/>
        <end position="117"/>
    </location>
</feature>
<dbReference type="EMBL" id="JAHWXT010000007">
    <property type="protein sequence ID" value="MCF0266493.1"/>
    <property type="molecule type" value="Genomic_DNA"/>
</dbReference>
<dbReference type="RefSeq" id="WP_056517466.1">
    <property type="nucleotide sequence ID" value="NZ_CP142740.1"/>
</dbReference>
<keyword evidence="3" id="KW-0804">Transcription</keyword>
<organism evidence="5 6">
    <name type="scientific">Acinetobacter guillouiae</name>
    <name type="common">Acinetobacter genomosp. 11</name>
    <dbReference type="NCBI Taxonomy" id="106649"/>
    <lineage>
        <taxon>Bacteria</taxon>
        <taxon>Pseudomonadati</taxon>
        <taxon>Pseudomonadota</taxon>
        <taxon>Gammaproteobacteria</taxon>
        <taxon>Moraxellales</taxon>
        <taxon>Moraxellaceae</taxon>
        <taxon>Acinetobacter</taxon>
    </lineage>
</organism>
<dbReference type="GO" id="GO:0003677">
    <property type="term" value="F:DNA binding"/>
    <property type="evidence" value="ECO:0007669"/>
    <property type="project" value="UniProtKB-KW"/>
</dbReference>
<dbReference type="InterPro" id="IPR002577">
    <property type="entry name" value="HTH_HxlR"/>
</dbReference>
<dbReference type="InterPro" id="IPR036388">
    <property type="entry name" value="WH-like_DNA-bd_sf"/>
</dbReference>
<dbReference type="SUPFAM" id="SSF46785">
    <property type="entry name" value="Winged helix' DNA-binding domain"/>
    <property type="match status" value="1"/>
</dbReference>
<dbReference type="Proteomes" id="UP000887320">
    <property type="component" value="Unassembled WGS sequence"/>
</dbReference>
<gene>
    <name evidence="5" type="ORF">KW868_18740</name>
</gene>
<evidence type="ECO:0000256" key="1">
    <source>
        <dbReference type="ARBA" id="ARBA00023015"/>
    </source>
</evidence>